<dbReference type="EMBL" id="MCGH01000002">
    <property type="protein sequence ID" value="ODM05533.1"/>
    <property type="molecule type" value="Genomic_DNA"/>
</dbReference>
<dbReference type="EC" id="2.7.7.82" evidence="1"/>
<dbReference type="Pfam" id="PF02348">
    <property type="entry name" value="CTP_transf_3"/>
    <property type="match status" value="1"/>
</dbReference>
<dbReference type="Proteomes" id="UP000094067">
    <property type="component" value="Unassembled WGS sequence"/>
</dbReference>
<dbReference type="NCBIfam" id="TIGR03584">
    <property type="entry name" value="PseF"/>
    <property type="match status" value="1"/>
</dbReference>
<keyword evidence="1" id="KW-0808">Transferase</keyword>
<evidence type="ECO:0000313" key="4">
    <source>
        <dbReference type="Proteomes" id="UP000094869"/>
    </source>
</evidence>
<organism evidence="1 3">
    <name type="scientific">Eisenbergiella tayi</name>
    <dbReference type="NCBI Taxonomy" id="1432052"/>
    <lineage>
        <taxon>Bacteria</taxon>
        <taxon>Bacillati</taxon>
        <taxon>Bacillota</taxon>
        <taxon>Clostridia</taxon>
        <taxon>Lachnospirales</taxon>
        <taxon>Lachnospiraceae</taxon>
        <taxon>Eisenbergiella</taxon>
    </lineage>
</organism>
<keyword evidence="1" id="KW-0548">Nucleotidyltransferase</keyword>
<dbReference type="PANTHER" id="PTHR21485:SF6">
    <property type="entry name" value="N-ACYLNEURAMINATE CYTIDYLYLTRANSFERASE-RELATED"/>
    <property type="match status" value="1"/>
</dbReference>
<accession>A0A1E3A9V2</accession>
<evidence type="ECO:0000313" key="2">
    <source>
        <dbReference type="EMBL" id="ODR49051.1"/>
    </source>
</evidence>
<dbReference type="PATRIC" id="fig|1432052.4.peg.1599"/>
<dbReference type="SUPFAM" id="SSF53448">
    <property type="entry name" value="Nucleotide-diphospho-sugar transferases"/>
    <property type="match status" value="1"/>
</dbReference>
<dbReference type="CDD" id="cd02513">
    <property type="entry name" value="CMP-NeuAc_Synthase"/>
    <property type="match status" value="1"/>
</dbReference>
<comment type="caution">
    <text evidence="1">The sequence shown here is derived from an EMBL/GenBank/DDBJ whole genome shotgun (WGS) entry which is preliminary data.</text>
</comment>
<keyword evidence="4" id="KW-1185">Reference proteome</keyword>
<gene>
    <name evidence="1" type="primary">neuA</name>
    <name evidence="1" type="ORF">BEI61_01422</name>
    <name evidence="2" type="ORF">BEI63_24705</name>
</gene>
<dbReference type="AlphaFoldDB" id="A0A1E3A9V2"/>
<reference evidence="1 3" key="1">
    <citation type="submission" date="2016-07" db="EMBL/GenBank/DDBJ databases">
        <title>Characterization of isolates of Eisenbergiella tayi derived from blood cultures, using whole genome sequencing.</title>
        <authorList>
            <person name="Burdz T."/>
            <person name="Wiebe D."/>
            <person name="Huynh C."/>
            <person name="Bernard K."/>
        </authorList>
    </citation>
    <scope>NUCLEOTIDE SEQUENCE [LARGE SCALE GENOMIC DNA]</scope>
    <source>
        <strain evidence="1 3">NML 110608</strain>
    </source>
</reference>
<sequence length="245" mass="27533">MNTFSTSLEASESRPKAVAIITARGGSKRIPHKNVRDFCGKPIISYSLRAALASGVFDEVMVSTDEEAIADVAREYGACVPFLRSAETAGDYASTDDVIREVLLAYESRGQHFQRFCCIYPTAPFVTAQKLKTAMELLDKAESVMPVVPFSYPPQRGIILENGRVRRKYPEFLTTRSQDLETMYHDCGQFYACRTDAFFRDSTTDVDDLLPMIMPEMEVQDIDTEEDWAIAELKFLHMKDGNPAP</sequence>
<dbReference type="InterPro" id="IPR050793">
    <property type="entry name" value="CMP-NeuNAc_synthase"/>
</dbReference>
<dbReference type="PANTHER" id="PTHR21485">
    <property type="entry name" value="HAD SUPERFAMILY MEMBERS CMAS AND KDSC"/>
    <property type="match status" value="1"/>
</dbReference>
<name>A0A1E3A9V2_9FIRM</name>
<evidence type="ECO:0000313" key="1">
    <source>
        <dbReference type="EMBL" id="ODM05533.1"/>
    </source>
</evidence>
<dbReference type="Gene3D" id="3.90.550.10">
    <property type="entry name" value="Spore Coat Polysaccharide Biosynthesis Protein SpsA, Chain A"/>
    <property type="match status" value="1"/>
</dbReference>
<proteinExistence type="predicted"/>
<dbReference type="RefSeq" id="WP_069151753.1">
    <property type="nucleotide sequence ID" value="NZ_JAQCZP010000039.1"/>
</dbReference>
<dbReference type="GO" id="GO:0008781">
    <property type="term" value="F:N-acylneuraminate cytidylyltransferase activity"/>
    <property type="evidence" value="ECO:0007669"/>
    <property type="project" value="TreeGrafter"/>
</dbReference>
<reference evidence="2 4" key="2">
    <citation type="submission" date="2016-08" db="EMBL/GenBank/DDBJ databases">
        <title>Characterization of Isolates of Eisenbergiella tayi Derived from Blood Cultures, Using Whole Genome Sequencing.</title>
        <authorList>
            <person name="Bernier A.-M."/>
            <person name="Burdz T."/>
            <person name="Wiebe D."/>
            <person name="Bernard K."/>
        </authorList>
    </citation>
    <scope>NUCLEOTIDE SEQUENCE [LARGE SCALE GENOMIC DNA]</scope>
    <source>
        <strain evidence="2 4">NML120146</strain>
    </source>
</reference>
<dbReference type="Proteomes" id="UP000094869">
    <property type="component" value="Unassembled WGS sequence"/>
</dbReference>
<dbReference type="EMBL" id="MEHD01000040">
    <property type="protein sequence ID" value="ODR49051.1"/>
    <property type="molecule type" value="Genomic_DNA"/>
</dbReference>
<protein>
    <submittedName>
        <fullName evidence="1">CMP-N,N'-diacetyllegionaminic acid synthase</fullName>
        <ecNumber evidence="1">2.7.7.82</ecNumber>
    </submittedName>
    <submittedName>
        <fullName evidence="2">Pseudaminic acid cytidylyltransferase</fullName>
    </submittedName>
</protein>
<dbReference type="InterPro" id="IPR029044">
    <property type="entry name" value="Nucleotide-diphossugar_trans"/>
</dbReference>
<dbReference type="InterPro" id="IPR003329">
    <property type="entry name" value="Cytidylyl_trans"/>
</dbReference>
<dbReference type="InterPro" id="IPR020039">
    <property type="entry name" value="PseF"/>
</dbReference>
<evidence type="ECO:0000313" key="3">
    <source>
        <dbReference type="Proteomes" id="UP000094067"/>
    </source>
</evidence>